<dbReference type="InterPro" id="IPR050796">
    <property type="entry name" value="SCF_F-box_component"/>
</dbReference>
<organism evidence="2 3">
    <name type="scientific">Lactuca sativa</name>
    <name type="common">Garden lettuce</name>
    <dbReference type="NCBI Taxonomy" id="4236"/>
    <lineage>
        <taxon>Eukaryota</taxon>
        <taxon>Viridiplantae</taxon>
        <taxon>Streptophyta</taxon>
        <taxon>Embryophyta</taxon>
        <taxon>Tracheophyta</taxon>
        <taxon>Spermatophyta</taxon>
        <taxon>Magnoliopsida</taxon>
        <taxon>eudicotyledons</taxon>
        <taxon>Gunneridae</taxon>
        <taxon>Pentapetalae</taxon>
        <taxon>asterids</taxon>
        <taxon>campanulids</taxon>
        <taxon>Asterales</taxon>
        <taxon>Asteraceae</taxon>
        <taxon>Cichorioideae</taxon>
        <taxon>Cichorieae</taxon>
        <taxon>Lactucinae</taxon>
        <taxon>Lactuca</taxon>
    </lineage>
</organism>
<dbReference type="SUPFAM" id="SSF81383">
    <property type="entry name" value="F-box domain"/>
    <property type="match status" value="1"/>
</dbReference>
<dbReference type="Proteomes" id="UP000235145">
    <property type="component" value="Unassembled WGS sequence"/>
</dbReference>
<dbReference type="PANTHER" id="PTHR31672">
    <property type="entry name" value="BNACNNG10540D PROTEIN"/>
    <property type="match status" value="1"/>
</dbReference>
<dbReference type="PANTHER" id="PTHR31672:SF13">
    <property type="entry name" value="F-BOX PROTEIN CPR30-LIKE"/>
    <property type="match status" value="1"/>
</dbReference>
<dbReference type="OrthoDB" id="1867629at2759"/>
<dbReference type="Gene3D" id="1.20.1280.50">
    <property type="match status" value="1"/>
</dbReference>
<dbReference type="NCBIfam" id="TIGR01640">
    <property type="entry name" value="F_box_assoc_1"/>
    <property type="match status" value="1"/>
</dbReference>
<dbReference type="EMBL" id="NBSK02000002">
    <property type="protein sequence ID" value="KAJ0220946.1"/>
    <property type="molecule type" value="Genomic_DNA"/>
</dbReference>
<evidence type="ECO:0000259" key="1">
    <source>
        <dbReference type="PROSITE" id="PS50181"/>
    </source>
</evidence>
<sequence length="393" mass="45191">MENLPREVLSNIFIRLLAKQLAQMRCVCKSWNALLSESSFIKSHLHHSIHHNDEILLFFSRVFSFYHSPFIHPSPLTPHPFPFTAHPSRSPNLKLKPSNFFKLPDKPKSEYSHGNVIGSINGLICFNYGPFSLPSRDYAIYVWNPSLSALLTLPPCPLPSGDSKTKTNFRFGYDPNADDYKVVKLTSLVPQVAVYSMRKGSWDLITQRFPLNMRIIKRKPEVCVDGYNGRLHWLCYTKFKRKLERIVAFDLGEETFSVISLPDSILQHDQNRWNVFGVLAGKLCVMSRVRDGDCEVWVMDDYGVAESWVKLHAFSQFDGAIYPYGFTLHNEFLFQVDIDRFALYAPIVAKPKNFENPCPLNVVDKVVHYVESLVWVVPAESEGRCYNISQFPF</sequence>
<accession>A0A9R1WE78</accession>
<dbReference type="Pfam" id="PF08268">
    <property type="entry name" value="FBA_3"/>
    <property type="match status" value="1"/>
</dbReference>
<reference evidence="2 3" key="1">
    <citation type="journal article" date="2017" name="Nat. Commun.">
        <title>Genome assembly with in vitro proximity ligation data and whole-genome triplication in lettuce.</title>
        <authorList>
            <person name="Reyes-Chin-Wo S."/>
            <person name="Wang Z."/>
            <person name="Yang X."/>
            <person name="Kozik A."/>
            <person name="Arikit S."/>
            <person name="Song C."/>
            <person name="Xia L."/>
            <person name="Froenicke L."/>
            <person name="Lavelle D.O."/>
            <person name="Truco M.J."/>
            <person name="Xia R."/>
            <person name="Zhu S."/>
            <person name="Xu C."/>
            <person name="Xu H."/>
            <person name="Xu X."/>
            <person name="Cox K."/>
            <person name="Korf I."/>
            <person name="Meyers B.C."/>
            <person name="Michelmore R.W."/>
        </authorList>
    </citation>
    <scope>NUCLEOTIDE SEQUENCE [LARGE SCALE GENOMIC DNA]</scope>
    <source>
        <strain evidence="3">cv. Salinas</strain>
        <tissue evidence="2">Seedlings</tissue>
    </source>
</reference>
<dbReference type="InterPro" id="IPR017451">
    <property type="entry name" value="F-box-assoc_interact_dom"/>
</dbReference>
<dbReference type="InterPro" id="IPR001810">
    <property type="entry name" value="F-box_dom"/>
</dbReference>
<protein>
    <recommendedName>
        <fullName evidence="1">F-box domain-containing protein</fullName>
    </recommendedName>
</protein>
<feature type="domain" description="F-box" evidence="1">
    <location>
        <begin position="1"/>
        <end position="44"/>
    </location>
</feature>
<evidence type="ECO:0000313" key="3">
    <source>
        <dbReference type="Proteomes" id="UP000235145"/>
    </source>
</evidence>
<dbReference type="InterPro" id="IPR036047">
    <property type="entry name" value="F-box-like_dom_sf"/>
</dbReference>
<dbReference type="AlphaFoldDB" id="A0A9R1WE78"/>
<gene>
    <name evidence="2" type="ORF">LSAT_V11C200055380</name>
</gene>
<keyword evidence="3" id="KW-1185">Reference proteome</keyword>
<evidence type="ECO:0000313" key="2">
    <source>
        <dbReference type="EMBL" id="KAJ0220946.1"/>
    </source>
</evidence>
<proteinExistence type="predicted"/>
<dbReference type="SMART" id="SM00256">
    <property type="entry name" value="FBOX"/>
    <property type="match status" value="1"/>
</dbReference>
<dbReference type="PROSITE" id="PS50181">
    <property type="entry name" value="FBOX"/>
    <property type="match status" value="1"/>
</dbReference>
<comment type="caution">
    <text evidence="2">The sequence shown here is derived from an EMBL/GenBank/DDBJ whole genome shotgun (WGS) entry which is preliminary data.</text>
</comment>
<name>A0A9R1WE78_LACSA</name>
<dbReference type="Pfam" id="PF12937">
    <property type="entry name" value="F-box-like"/>
    <property type="match status" value="1"/>
</dbReference>
<dbReference type="InterPro" id="IPR013187">
    <property type="entry name" value="F-box-assoc_dom_typ3"/>
</dbReference>